<evidence type="ECO:0000259" key="1">
    <source>
        <dbReference type="Pfam" id="PF03184"/>
    </source>
</evidence>
<evidence type="ECO:0000313" key="2">
    <source>
        <dbReference type="EMBL" id="GMG16364.1"/>
    </source>
</evidence>
<dbReference type="Proteomes" id="UP001165121">
    <property type="component" value="Unassembled WGS sequence"/>
</dbReference>
<evidence type="ECO:0000313" key="3">
    <source>
        <dbReference type="Proteomes" id="UP001165121"/>
    </source>
</evidence>
<organism evidence="2 3">
    <name type="scientific">Phytophthora fragariaefolia</name>
    <dbReference type="NCBI Taxonomy" id="1490495"/>
    <lineage>
        <taxon>Eukaryota</taxon>
        <taxon>Sar</taxon>
        <taxon>Stramenopiles</taxon>
        <taxon>Oomycota</taxon>
        <taxon>Peronosporomycetes</taxon>
        <taxon>Peronosporales</taxon>
        <taxon>Peronosporaceae</taxon>
        <taxon>Phytophthora</taxon>
    </lineage>
</organism>
<dbReference type="OrthoDB" id="167117at2759"/>
<comment type="caution">
    <text evidence="2">The sequence shown here is derived from an EMBL/GenBank/DDBJ whole genome shotgun (WGS) entry which is preliminary data.</text>
</comment>
<proteinExistence type="predicted"/>
<feature type="domain" description="DDE-1" evidence="1">
    <location>
        <begin position="31"/>
        <end position="128"/>
    </location>
</feature>
<accession>A0A9W6YNR2</accession>
<name>A0A9W6YNR2_9STRA</name>
<dbReference type="AlphaFoldDB" id="A0A9W6YNR2"/>
<dbReference type="Pfam" id="PF03184">
    <property type="entry name" value="DDE_1"/>
    <property type="match status" value="1"/>
</dbReference>
<protein>
    <submittedName>
        <fullName evidence="2">Unnamed protein product</fullName>
    </submittedName>
</protein>
<keyword evidence="3" id="KW-1185">Reference proteome</keyword>
<dbReference type="GO" id="GO:0003676">
    <property type="term" value="F:nucleic acid binding"/>
    <property type="evidence" value="ECO:0007669"/>
    <property type="project" value="InterPro"/>
</dbReference>
<dbReference type="EMBL" id="BSXT01018931">
    <property type="protein sequence ID" value="GMG16364.1"/>
    <property type="molecule type" value="Genomic_DNA"/>
</dbReference>
<sequence>MAVESKVIRHEFGIGVWKEVVSLQTRLDVIMYGNPKGWWDGELPLEFLHYHFASRPNRDQPVLLLWDDLAVHWTKDVQACAKELNVVLVPVPPGCTSACQPADISWNMPLKARLRARWLENLQRTSSLQLQSERM</sequence>
<gene>
    <name evidence="2" type="ORF">Pfra01_002973900</name>
</gene>
<dbReference type="InterPro" id="IPR004875">
    <property type="entry name" value="DDE_SF_endonuclease_dom"/>
</dbReference>
<reference evidence="2" key="1">
    <citation type="submission" date="2023-04" db="EMBL/GenBank/DDBJ databases">
        <title>Phytophthora fragariaefolia NBRC 109709.</title>
        <authorList>
            <person name="Ichikawa N."/>
            <person name="Sato H."/>
            <person name="Tonouchi N."/>
        </authorList>
    </citation>
    <scope>NUCLEOTIDE SEQUENCE</scope>
    <source>
        <strain evidence="2">NBRC 109709</strain>
    </source>
</reference>